<reference evidence="1" key="1">
    <citation type="submission" date="2023-07" db="EMBL/GenBank/DDBJ databases">
        <title>Black Yeasts Isolated from many extreme environments.</title>
        <authorList>
            <person name="Coleine C."/>
            <person name="Stajich J.E."/>
            <person name="Selbmann L."/>
        </authorList>
    </citation>
    <scope>NUCLEOTIDE SEQUENCE</scope>
    <source>
        <strain evidence="1">CCFEE 5714</strain>
    </source>
</reference>
<sequence length="283" mass="32424">MEQALKTIELVEAILSQLPMRDLLLAQRVCKHWKEVIDASSKLQKALFFQPATDRVAFHHTQNRISWWWKNVDELQSADFFYLCKAADVDTAVAFERTRRYASSFPSVHALSTADKMAATVKRRHERLQQLERDIDRNTTKTRVFLNPLLLATFDWVGDFFNSKPIQLPFERRHRPEASWRRMLVTQPPLGAVQGKVRGDDRWNCFGYAHIGTAVTMGALESTVRNVSFKYRADTSGLEIEGLDNFEIWEDVTDLAKIGVGVRPDSLVEAMEKVDLADDGLLL</sequence>
<organism evidence="1 2">
    <name type="scientific">Vermiconidia calcicola</name>
    <dbReference type="NCBI Taxonomy" id="1690605"/>
    <lineage>
        <taxon>Eukaryota</taxon>
        <taxon>Fungi</taxon>
        <taxon>Dikarya</taxon>
        <taxon>Ascomycota</taxon>
        <taxon>Pezizomycotina</taxon>
        <taxon>Dothideomycetes</taxon>
        <taxon>Dothideomycetidae</taxon>
        <taxon>Mycosphaerellales</taxon>
        <taxon>Extremaceae</taxon>
        <taxon>Vermiconidia</taxon>
    </lineage>
</organism>
<dbReference type="EMBL" id="JAUTXU010000335">
    <property type="protein sequence ID" value="KAK3684611.1"/>
    <property type="molecule type" value="Genomic_DNA"/>
</dbReference>
<evidence type="ECO:0000313" key="1">
    <source>
        <dbReference type="EMBL" id="KAK3684611.1"/>
    </source>
</evidence>
<gene>
    <name evidence="1" type="ORF">LTR37_020111</name>
</gene>
<keyword evidence="2" id="KW-1185">Reference proteome</keyword>
<proteinExistence type="predicted"/>
<comment type="caution">
    <text evidence="1">The sequence shown here is derived from an EMBL/GenBank/DDBJ whole genome shotgun (WGS) entry which is preliminary data.</text>
</comment>
<accession>A0ACC3ME78</accession>
<dbReference type="Proteomes" id="UP001281147">
    <property type="component" value="Unassembled WGS sequence"/>
</dbReference>
<protein>
    <submittedName>
        <fullName evidence="1">Uncharacterized protein</fullName>
    </submittedName>
</protein>
<name>A0ACC3ME78_9PEZI</name>
<evidence type="ECO:0000313" key="2">
    <source>
        <dbReference type="Proteomes" id="UP001281147"/>
    </source>
</evidence>